<protein>
    <submittedName>
        <fullName evidence="1">Uncharacterized protein</fullName>
    </submittedName>
</protein>
<organism evidence="1 2">
    <name type="scientific">Pyropia yezoensis</name>
    <name type="common">Susabi-nori</name>
    <name type="synonym">Porphyra yezoensis</name>
    <dbReference type="NCBI Taxonomy" id="2788"/>
    <lineage>
        <taxon>Eukaryota</taxon>
        <taxon>Rhodophyta</taxon>
        <taxon>Bangiophyceae</taxon>
        <taxon>Bangiales</taxon>
        <taxon>Bangiaceae</taxon>
        <taxon>Pyropia</taxon>
    </lineage>
</organism>
<reference evidence="1" key="1">
    <citation type="submission" date="2019-11" db="EMBL/GenBank/DDBJ databases">
        <title>Nori genome reveals adaptations in red seaweeds to the harsh intertidal environment.</title>
        <authorList>
            <person name="Wang D."/>
            <person name="Mao Y."/>
        </authorList>
    </citation>
    <scope>NUCLEOTIDE SEQUENCE</scope>
    <source>
        <tissue evidence="1">Gametophyte</tissue>
    </source>
</reference>
<keyword evidence="2" id="KW-1185">Reference proteome</keyword>
<dbReference type="Proteomes" id="UP000798662">
    <property type="component" value="Chromosome 1"/>
</dbReference>
<accession>A0ACC3BRE1</accession>
<sequence>MGVCIPAATSARRRALAFAAPAAVGRRPAPASDHRARGGIDGGVSPRLAGPLRRQRRRRALFVASSSAPPPPPSTPPQSAGAAAPSAIPLTSRRGLPACGGGRGAPPRPRHQPGGLHPAPPHRGQPAWPYGAVTGSAV</sequence>
<evidence type="ECO:0000313" key="2">
    <source>
        <dbReference type="Proteomes" id="UP000798662"/>
    </source>
</evidence>
<evidence type="ECO:0000313" key="1">
    <source>
        <dbReference type="EMBL" id="KAK1860477.1"/>
    </source>
</evidence>
<name>A0ACC3BRE1_PYRYE</name>
<comment type="caution">
    <text evidence="1">The sequence shown here is derived from an EMBL/GenBank/DDBJ whole genome shotgun (WGS) entry which is preliminary data.</text>
</comment>
<gene>
    <name evidence="1" type="ORF">I4F81_003066</name>
</gene>
<dbReference type="EMBL" id="CM020618">
    <property type="protein sequence ID" value="KAK1860477.1"/>
    <property type="molecule type" value="Genomic_DNA"/>
</dbReference>
<proteinExistence type="predicted"/>